<feature type="compositionally biased region" description="Polar residues" evidence="1">
    <location>
        <begin position="477"/>
        <end position="491"/>
    </location>
</feature>
<feature type="compositionally biased region" description="Polar residues" evidence="1">
    <location>
        <begin position="352"/>
        <end position="365"/>
    </location>
</feature>
<evidence type="ECO:0000313" key="2">
    <source>
        <dbReference type="EMBL" id="KAK5073438.1"/>
    </source>
</evidence>
<keyword evidence="3" id="KW-1185">Reference proteome</keyword>
<feature type="compositionally biased region" description="Basic and acidic residues" evidence="1">
    <location>
        <begin position="101"/>
        <end position="113"/>
    </location>
</feature>
<feature type="compositionally biased region" description="Low complexity" evidence="1">
    <location>
        <begin position="258"/>
        <end position="271"/>
    </location>
</feature>
<feature type="compositionally biased region" description="Polar residues" evidence="1">
    <location>
        <begin position="195"/>
        <end position="211"/>
    </location>
</feature>
<feature type="compositionally biased region" description="Low complexity" evidence="1">
    <location>
        <begin position="500"/>
        <end position="517"/>
    </location>
</feature>
<dbReference type="Proteomes" id="UP001345013">
    <property type="component" value="Unassembled WGS sequence"/>
</dbReference>
<evidence type="ECO:0000313" key="3">
    <source>
        <dbReference type="Proteomes" id="UP001345013"/>
    </source>
</evidence>
<feature type="region of interest" description="Disordered" evidence="1">
    <location>
        <begin position="90"/>
        <end position="113"/>
    </location>
</feature>
<feature type="compositionally biased region" description="Low complexity" evidence="1">
    <location>
        <begin position="302"/>
        <end position="315"/>
    </location>
</feature>
<feature type="compositionally biased region" description="Basic and acidic residues" evidence="1">
    <location>
        <begin position="547"/>
        <end position="573"/>
    </location>
</feature>
<accession>A0ABR0JWA4</accession>
<dbReference type="EMBL" id="JAVRRG010000293">
    <property type="protein sequence ID" value="KAK5073438.1"/>
    <property type="molecule type" value="Genomic_DNA"/>
</dbReference>
<feature type="compositionally biased region" description="Polar residues" evidence="1">
    <location>
        <begin position="236"/>
        <end position="256"/>
    </location>
</feature>
<sequence length="573" mass="62215">MPPLPGEERLVTVFADIHYYFAQPTIRPLLQRFDKASYFYIYYNSTRHSSRIEIANNPGTPDQDAFNGYIDTCRITNSYKFPTLLTIEVDGVPTSPTSPKGGRDSEEWRLASADPRDANRSKYRLHTLDVYFWAQEDARLVIECFKKLLPPSQLDVAELESEEPYHEPTKQDQPATAMSPMVQNLENLAVTDQYNGQQQQTGASPTSSFASHNVPPPPPAGSMRQQIHSPSPAISDLSSQHGRQTSVRSNPQSTDFTPMAYNPAAPAAPEPIAHREKTPPPEDGTGGTGLSQAARHDQGYTPGAPSQGGYQPGQGVPVSFGGGYASPPPQQSGYTSPPPHQQGYISLPPQGQGYTSPLPGSNSGVHTPHTFHGAATSTGLRGQPPSSTTGYQSPYPQSNYSHQDQRSSMTSTAPSFGPGASSTAAQGHDYSTAAEQYVPHQAGSQQPVVTPGSQFYESLGQPSKPLAHVRPQYADYLSSSSTPVQSQYTPANPSPNPPIGGYSQYNYGQGQGQTHNQYDVHQQLYRPTEAEAGTHHHKKPSRSSTTDNRKPSTADKVEKRVGSLFKRIEKRIG</sequence>
<reference evidence="2 3" key="1">
    <citation type="submission" date="2023-08" db="EMBL/GenBank/DDBJ databases">
        <title>Black Yeasts Isolated from many extreme environments.</title>
        <authorList>
            <person name="Coleine C."/>
            <person name="Stajich J.E."/>
            <person name="Selbmann L."/>
        </authorList>
    </citation>
    <scope>NUCLEOTIDE SEQUENCE [LARGE SCALE GENOMIC DNA]</scope>
    <source>
        <strain evidence="2 3">CCFEE 5885</strain>
    </source>
</reference>
<feature type="compositionally biased region" description="Polar residues" evidence="1">
    <location>
        <begin position="375"/>
        <end position="425"/>
    </location>
</feature>
<feature type="compositionally biased region" description="Polar residues" evidence="1">
    <location>
        <begin position="442"/>
        <end position="456"/>
    </location>
</feature>
<evidence type="ECO:0000256" key="1">
    <source>
        <dbReference type="SAM" id="MobiDB-lite"/>
    </source>
</evidence>
<feature type="compositionally biased region" description="Pro residues" evidence="1">
    <location>
        <begin position="326"/>
        <end position="340"/>
    </location>
</feature>
<protein>
    <submittedName>
        <fullName evidence="2">Uncharacterized protein</fullName>
    </submittedName>
</protein>
<gene>
    <name evidence="2" type="ORF">LTR24_010256</name>
</gene>
<proteinExistence type="predicted"/>
<comment type="caution">
    <text evidence="2">The sequence shown here is derived from an EMBL/GenBank/DDBJ whole genome shotgun (WGS) entry which is preliminary data.</text>
</comment>
<name>A0ABR0JWA4_9EURO</name>
<feature type="region of interest" description="Disordered" evidence="1">
    <location>
        <begin position="195"/>
        <end position="573"/>
    </location>
</feature>
<organism evidence="2 3">
    <name type="scientific">Lithohypha guttulata</name>
    <dbReference type="NCBI Taxonomy" id="1690604"/>
    <lineage>
        <taxon>Eukaryota</taxon>
        <taxon>Fungi</taxon>
        <taxon>Dikarya</taxon>
        <taxon>Ascomycota</taxon>
        <taxon>Pezizomycotina</taxon>
        <taxon>Eurotiomycetes</taxon>
        <taxon>Chaetothyriomycetidae</taxon>
        <taxon>Chaetothyriales</taxon>
        <taxon>Trichomeriaceae</taxon>
        <taxon>Lithohypha</taxon>
    </lineage>
</organism>